<dbReference type="PANTHER" id="PTHR31005">
    <property type="entry name" value="DUF4139 DOMAIN-CONTAINING PROTEIN"/>
    <property type="match status" value="1"/>
</dbReference>
<sequence>MLSFRTNSLAITVAWVMSFHPIVINVHQTSAAEAIAASTDTIDSVTLYRDQASVVRRIEVPASTHLQQIRVTDLPTSYVAGSAFSQCESGSVIRSTRVMTVDSLSPENEQKVKTLADQYATLLRDLDNAKQSSTVIEQDLITLEKLVDFSASKTLENLDRATLDVQSVTALTDFTMQRRRQLAQELYEQQTAIEDLTKAIQVNRASIESIHNTRGTTSEALIEVISPDGGPLRFSYQVSDVGWSPSYTVRGKRIDQKEAEFSLEFESVMVQNSGEDWDNVKLTLSTAQPDLHSAAPGLTPLRIGIAESSAASTSQMPSTAPNELEIPSWQDQMVWHRDITRNAESGVKQIAELESAAKVQRDIALDAGANVSDESYAIADRIKIPSRLENQVVAVTRNTLAGDLNYVVTPLLSSFAFREADLKNTIGRNLIAGDADVYLNEKFIGRTTLPPTAAGQRFRIGFGSDRQVRTRRELMSRDATVHGGNQRVALKYRLVVSNYHNTVIPIRLLDRIPLATENESISITLAADAANQLSTDPLYLRMQRPTGILRWDLEIPADRFGSNAYDFEYMFTIEHDREKRIVGDRMLEQMRSDYRFENSGGGGFGGGMGGGGIF</sequence>
<evidence type="ECO:0000313" key="4">
    <source>
        <dbReference type="Proteomes" id="UP001500840"/>
    </source>
</evidence>
<dbReference type="EMBL" id="BAABGA010000018">
    <property type="protein sequence ID" value="GAA4450286.1"/>
    <property type="molecule type" value="Genomic_DNA"/>
</dbReference>
<evidence type="ECO:0000259" key="2">
    <source>
        <dbReference type="Pfam" id="PF13600"/>
    </source>
</evidence>
<comment type="caution">
    <text evidence="3">The sequence shown here is derived from an EMBL/GenBank/DDBJ whole genome shotgun (WGS) entry which is preliminary data.</text>
</comment>
<dbReference type="Pfam" id="PF13598">
    <property type="entry name" value="DUF4139"/>
    <property type="match status" value="1"/>
</dbReference>
<dbReference type="Pfam" id="PF13600">
    <property type="entry name" value="DUF4140"/>
    <property type="match status" value="1"/>
</dbReference>
<accession>A0ABP8MGF7</accession>
<dbReference type="Proteomes" id="UP001500840">
    <property type="component" value="Unassembled WGS sequence"/>
</dbReference>
<name>A0ABP8MGF7_9BACT</name>
<protein>
    <submittedName>
        <fullName evidence="3">Mucoidy inhibitor MuiA</fullName>
    </submittedName>
</protein>
<feature type="domain" description="DUF4140" evidence="2">
    <location>
        <begin position="45"/>
        <end position="140"/>
    </location>
</feature>
<dbReference type="PANTHER" id="PTHR31005:SF8">
    <property type="entry name" value="DUF4139 DOMAIN-CONTAINING PROTEIN"/>
    <property type="match status" value="1"/>
</dbReference>
<dbReference type="InterPro" id="IPR025554">
    <property type="entry name" value="DUF4140"/>
</dbReference>
<feature type="domain" description="DUF4139" evidence="1">
    <location>
        <begin position="232"/>
        <end position="573"/>
    </location>
</feature>
<evidence type="ECO:0000313" key="3">
    <source>
        <dbReference type="EMBL" id="GAA4450286.1"/>
    </source>
</evidence>
<organism evidence="3 4">
    <name type="scientific">Novipirellula rosea</name>
    <dbReference type="NCBI Taxonomy" id="1031540"/>
    <lineage>
        <taxon>Bacteria</taxon>
        <taxon>Pseudomonadati</taxon>
        <taxon>Planctomycetota</taxon>
        <taxon>Planctomycetia</taxon>
        <taxon>Pirellulales</taxon>
        <taxon>Pirellulaceae</taxon>
        <taxon>Novipirellula</taxon>
    </lineage>
</organism>
<evidence type="ECO:0000259" key="1">
    <source>
        <dbReference type="Pfam" id="PF13598"/>
    </source>
</evidence>
<dbReference type="RefSeq" id="WP_345320996.1">
    <property type="nucleotide sequence ID" value="NZ_BAABGA010000018.1"/>
</dbReference>
<dbReference type="NCBIfam" id="TIGR02231">
    <property type="entry name" value="mucoidy inhibitor MuiA family protein"/>
    <property type="match status" value="1"/>
</dbReference>
<dbReference type="InterPro" id="IPR011935">
    <property type="entry name" value="CHP02231"/>
</dbReference>
<proteinExistence type="predicted"/>
<reference evidence="4" key="1">
    <citation type="journal article" date="2019" name="Int. J. Syst. Evol. Microbiol.">
        <title>The Global Catalogue of Microorganisms (GCM) 10K type strain sequencing project: providing services to taxonomists for standard genome sequencing and annotation.</title>
        <authorList>
            <consortium name="The Broad Institute Genomics Platform"/>
            <consortium name="The Broad Institute Genome Sequencing Center for Infectious Disease"/>
            <person name="Wu L."/>
            <person name="Ma J."/>
        </authorList>
    </citation>
    <scope>NUCLEOTIDE SEQUENCE [LARGE SCALE GENOMIC DNA]</scope>
    <source>
        <strain evidence="4">JCM 17759</strain>
    </source>
</reference>
<keyword evidence="4" id="KW-1185">Reference proteome</keyword>
<gene>
    <name evidence="3" type="primary">muiA</name>
    <name evidence="3" type="ORF">GCM10023156_16360</name>
</gene>
<dbReference type="InterPro" id="IPR037291">
    <property type="entry name" value="DUF4139"/>
</dbReference>